<protein>
    <submittedName>
        <fullName evidence="7">Sulfate permease</fullName>
    </submittedName>
</protein>
<feature type="transmembrane region" description="Helical" evidence="5">
    <location>
        <begin position="17"/>
        <end position="40"/>
    </location>
</feature>
<feature type="transmembrane region" description="Helical" evidence="5">
    <location>
        <begin position="209"/>
        <end position="232"/>
    </location>
</feature>
<organism evidence="7 8">
    <name type="scientific">Macrococcus epidermidis</name>
    <dbReference type="NCBI Taxonomy" id="1902580"/>
    <lineage>
        <taxon>Bacteria</taxon>
        <taxon>Bacillati</taxon>
        <taxon>Bacillota</taxon>
        <taxon>Bacilli</taxon>
        <taxon>Bacillales</taxon>
        <taxon>Staphylococcaceae</taxon>
        <taxon>Macrococcus</taxon>
    </lineage>
</organism>
<feature type="transmembrane region" description="Helical" evidence="5">
    <location>
        <begin position="88"/>
        <end position="108"/>
    </location>
</feature>
<keyword evidence="3 5" id="KW-1133">Transmembrane helix</keyword>
<dbReference type="AlphaFoldDB" id="A0A327ZQA1"/>
<name>A0A327ZQA1_9STAP</name>
<feature type="transmembrane region" description="Helical" evidence="5">
    <location>
        <begin position="139"/>
        <end position="161"/>
    </location>
</feature>
<feature type="transmembrane region" description="Helical" evidence="5">
    <location>
        <begin position="294"/>
        <end position="313"/>
    </location>
</feature>
<evidence type="ECO:0000313" key="7">
    <source>
        <dbReference type="EMBL" id="RAK43764.1"/>
    </source>
</evidence>
<feature type="transmembrane region" description="Helical" evidence="5">
    <location>
        <begin position="319"/>
        <end position="337"/>
    </location>
</feature>
<feature type="transmembrane region" description="Helical" evidence="5">
    <location>
        <begin position="114"/>
        <end position="132"/>
    </location>
</feature>
<feature type="transmembrane region" description="Helical" evidence="5">
    <location>
        <begin position="46"/>
        <end position="76"/>
    </location>
</feature>
<evidence type="ECO:0000256" key="1">
    <source>
        <dbReference type="ARBA" id="ARBA00004141"/>
    </source>
</evidence>
<keyword evidence="8" id="KW-1185">Reference proteome</keyword>
<evidence type="ECO:0000259" key="6">
    <source>
        <dbReference type="Pfam" id="PF00916"/>
    </source>
</evidence>
<dbReference type="InterPro" id="IPR011547">
    <property type="entry name" value="SLC26A/SulP_dom"/>
</dbReference>
<feature type="transmembrane region" description="Helical" evidence="5">
    <location>
        <begin position="167"/>
        <end position="188"/>
    </location>
</feature>
<keyword evidence="2 5" id="KW-0812">Transmembrane</keyword>
<comment type="caution">
    <text evidence="7">The sequence shown here is derived from an EMBL/GenBank/DDBJ whole genome shotgun (WGS) entry which is preliminary data.</text>
</comment>
<evidence type="ECO:0000256" key="4">
    <source>
        <dbReference type="ARBA" id="ARBA00023136"/>
    </source>
</evidence>
<sequence>MNQYLQREWLDKPFQNILAGIVVSLALIPEVIAFSVIAGVDPMVGLYASFIIAVTIAFTGGRSAMISAAAGAIALLVFPLVKTHGVDYLLAATILMGIIQVIFGMLKVGKLLKYIPNTVMMGFVDSLAILIFSSQLQHIFGLTGVTYVFAIVTIAIVYIVPRYFTKIPAPLIAVLLLTIISIMTNADVRTVGDLGEIKRTLPHFFIPDVPFNLETLLIILPYSLSMAVVGLVESLLTAKIVDDALENESDKNVESRGQGIANIVAGFFGGIGGCAMIGQSVMNLKSGGTTRLSSLVAGSFLMFLIIVLGHYVIQIPMSILAGIMVVVSFSTFDWGSFKFLRNAKVTDIIVVLVTIILVLVTHNLAIGVIVGSIINFIINRNDYLKQTKEV</sequence>
<reference evidence="7 8" key="1">
    <citation type="journal article" date="2018" name="Front. Microbiol.">
        <title>Description and Comparative Genomics of Macrococcus caseolyticus subsp. hominis subsp. nov., Macrococcus goetzii sp. nov., Macrococcus epidermidis sp. nov., and Macrococcus bohemicus sp. nov., Novel Macrococci From Human Clinical Material With Virulence Potential and Suspected Uptake of Foreign DNA by Natural Transformation.</title>
        <authorList>
            <person name="Maslanova I."/>
            <person name="Wertheimer Z."/>
            <person name="Sedlacek I."/>
            <person name="Svec P."/>
            <person name="Indrakova A."/>
            <person name="Kovarovic V."/>
            <person name="Schumann P."/>
            <person name="Sproer C."/>
            <person name="Kralova S."/>
            <person name="Sedo O."/>
            <person name="Kristofova L."/>
            <person name="Vrbovska V."/>
            <person name="Fuzik T."/>
            <person name="Petras P."/>
            <person name="Zdrahal Z."/>
            <person name="Ruzickova V."/>
            <person name="Doskar J."/>
            <person name="Pantucek R."/>
        </authorList>
    </citation>
    <scope>NUCLEOTIDE SEQUENCE [LARGE SCALE GENOMIC DNA]</scope>
    <source>
        <strain evidence="7 8">01/688</strain>
    </source>
</reference>
<dbReference type="Pfam" id="PF00916">
    <property type="entry name" value="Sulfate_transp"/>
    <property type="match status" value="1"/>
</dbReference>
<evidence type="ECO:0000313" key="8">
    <source>
        <dbReference type="Proteomes" id="UP000249808"/>
    </source>
</evidence>
<keyword evidence="4 5" id="KW-0472">Membrane</keyword>
<evidence type="ECO:0000256" key="3">
    <source>
        <dbReference type="ARBA" id="ARBA00022989"/>
    </source>
</evidence>
<dbReference type="InterPro" id="IPR052706">
    <property type="entry name" value="Membrane-Transporter-like"/>
</dbReference>
<dbReference type="PANTHER" id="PTHR43310">
    <property type="entry name" value="SULFATE TRANSPORTER YBAR-RELATED"/>
    <property type="match status" value="1"/>
</dbReference>
<comment type="subcellular location">
    <subcellularLocation>
        <location evidence="1">Membrane</location>
        <topology evidence="1">Multi-pass membrane protein</topology>
    </subcellularLocation>
</comment>
<dbReference type="Proteomes" id="UP000249808">
    <property type="component" value="Unassembled WGS sequence"/>
</dbReference>
<gene>
    <name evidence="7" type="ORF">BHU61_12115</name>
</gene>
<evidence type="ECO:0000256" key="5">
    <source>
        <dbReference type="SAM" id="Phobius"/>
    </source>
</evidence>
<feature type="domain" description="SLC26A/SulP transporter" evidence="6">
    <location>
        <begin position="146"/>
        <end position="354"/>
    </location>
</feature>
<accession>A0A327ZQA1</accession>
<feature type="transmembrane region" description="Helical" evidence="5">
    <location>
        <begin position="349"/>
        <end position="378"/>
    </location>
</feature>
<proteinExistence type="predicted"/>
<dbReference type="GO" id="GO:0016020">
    <property type="term" value="C:membrane"/>
    <property type="evidence" value="ECO:0007669"/>
    <property type="project" value="UniProtKB-SubCell"/>
</dbReference>
<dbReference type="PANTHER" id="PTHR43310:SF1">
    <property type="entry name" value="SULFATE TRANSPORTER YBAR-RELATED"/>
    <property type="match status" value="1"/>
</dbReference>
<evidence type="ECO:0000256" key="2">
    <source>
        <dbReference type="ARBA" id="ARBA00022692"/>
    </source>
</evidence>
<dbReference type="EMBL" id="PZJH01000009">
    <property type="protein sequence ID" value="RAK43764.1"/>
    <property type="molecule type" value="Genomic_DNA"/>
</dbReference>
<feature type="transmembrane region" description="Helical" evidence="5">
    <location>
        <begin position="260"/>
        <end position="282"/>
    </location>
</feature>